<keyword evidence="7" id="KW-0539">Nucleus</keyword>
<dbReference type="InterPro" id="IPR045239">
    <property type="entry name" value="bHLH95_bHLH"/>
</dbReference>
<evidence type="ECO:0000313" key="11">
    <source>
        <dbReference type="RefSeq" id="XP_008789835.1"/>
    </source>
</evidence>
<evidence type="ECO:0000256" key="5">
    <source>
        <dbReference type="ARBA" id="ARBA00023125"/>
    </source>
</evidence>
<dbReference type="Proteomes" id="UP000228380">
    <property type="component" value="Chromosome 4"/>
</dbReference>
<name>A0A8B7C1L8_PHODC</name>
<organism evidence="10 11">
    <name type="scientific">Phoenix dactylifera</name>
    <name type="common">Date palm</name>
    <dbReference type="NCBI Taxonomy" id="42345"/>
    <lineage>
        <taxon>Eukaryota</taxon>
        <taxon>Viridiplantae</taxon>
        <taxon>Streptophyta</taxon>
        <taxon>Embryophyta</taxon>
        <taxon>Tracheophyta</taxon>
        <taxon>Spermatophyta</taxon>
        <taxon>Magnoliopsida</taxon>
        <taxon>Liliopsida</taxon>
        <taxon>Arecaceae</taxon>
        <taxon>Coryphoideae</taxon>
        <taxon>Phoeniceae</taxon>
        <taxon>Phoenix</taxon>
    </lineage>
</organism>
<keyword evidence="4" id="KW-0805">Transcription regulation</keyword>
<evidence type="ECO:0000313" key="10">
    <source>
        <dbReference type="Proteomes" id="UP000228380"/>
    </source>
</evidence>
<feature type="region of interest" description="Disordered" evidence="8">
    <location>
        <begin position="309"/>
        <end position="346"/>
    </location>
</feature>
<comment type="subunit">
    <text evidence="3">Homodimer.</text>
</comment>
<feature type="domain" description="BHLH" evidence="9">
    <location>
        <begin position="339"/>
        <end position="388"/>
    </location>
</feature>
<evidence type="ECO:0000256" key="6">
    <source>
        <dbReference type="ARBA" id="ARBA00023163"/>
    </source>
</evidence>
<dbReference type="PANTHER" id="PTHR16223">
    <property type="entry name" value="TRANSCRIPTION FACTOR BHLH83-RELATED"/>
    <property type="match status" value="1"/>
</dbReference>
<dbReference type="PANTHER" id="PTHR16223:SF238">
    <property type="entry name" value="TRANSCRIPTION FACTOR BHLH114"/>
    <property type="match status" value="1"/>
</dbReference>
<dbReference type="SUPFAM" id="SSF47459">
    <property type="entry name" value="HLH, helix-loop-helix DNA-binding domain"/>
    <property type="match status" value="1"/>
</dbReference>
<feature type="compositionally biased region" description="Polar residues" evidence="8">
    <location>
        <begin position="249"/>
        <end position="268"/>
    </location>
</feature>
<dbReference type="KEGG" id="pda:103707209"/>
<dbReference type="GeneID" id="103707209"/>
<dbReference type="FunFam" id="4.10.280.10:FF:000032">
    <property type="entry name" value="Transcription factor bHLH123 family"/>
    <property type="match status" value="1"/>
</dbReference>
<evidence type="ECO:0000256" key="7">
    <source>
        <dbReference type="ARBA" id="ARBA00023242"/>
    </source>
</evidence>
<feature type="compositionally biased region" description="Low complexity" evidence="8">
    <location>
        <begin position="319"/>
        <end position="332"/>
    </location>
</feature>
<dbReference type="OrthoDB" id="673975at2759"/>
<evidence type="ECO:0000256" key="1">
    <source>
        <dbReference type="ARBA" id="ARBA00004123"/>
    </source>
</evidence>
<accession>A0A8B7C1L8</accession>
<feature type="compositionally biased region" description="Basic and acidic residues" evidence="8">
    <location>
        <begin position="414"/>
        <end position="427"/>
    </location>
</feature>
<feature type="region of interest" description="Disordered" evidence="8">
    <location>
        <begin position="52"/>
        <end position="84"/>
    </location>
</feature>
<sequence>MADEFQSGICSGGSWWNLARSDGFDGQASVSGSAAIPDMGGGGFSWATAELAEPKARSGEESVGSVSGSSVSFQDTHMLPPSDVGPSVIDSTLQMPGFSLSTPSIDWTQALLRSSGRAETSFHAVLQEDLSSRPYFRQDPSMESNQVHAVTEDPSTNLFKDMNQSYLLEQQHLGSGEESSVAGVSSYPLVPASYGCSSMMLQGLLEPDAKPQQSIYDNRLVNYQSPMMGYRGSSSEPLQHSWAKFPQFLKSSPPKQQPGNQLQFSNNTPFWNASAASMSEVRTGFPHPMPPQFVSQAFEQKPTCSNLAAKSISERVRDSSSSATKKSGSNESAFKRPKIETPSPLPTFKVRKEKLGDRITALQQLVSPFGKTDTASVLHEAIDYIKFLHDQVGVLSSQYLKNGHPMQHQQGSDKSQDGEGPKQDLRSRGLCLVPISSTYPVASETTADFWHPPFGGTFR</sequence>
<protein>
    <submittedName>
        <fullName evidence="11">Transcription factor bHLH123-like</fullName>
    </submittedName>
</protein>
<dbReference type="RefSeq" id="XP_008789835.1">
    <property type="nucleotide sequence ID" value="XM_008791613.4"/>
</dbReference>
<dbReference type="GO" id="GO:0005634">
    <property type="term" value="C:nucleus"/>
    <property type="evidence" value="ECO:0007669"/>
    <property type="project" value="UniProtKB-SubCell"/>
</dbReference>
<keyword evidence="5" id="KW-0238">DNA-binding</keyword>
<feature type="region of interest" description="Disordered" evidence="8">
    <location>
        <begin position="248"/>
        <end position="268"/>
    </location>
</feature>
<keyword evidence="6" id="KW-0804">Transcription</keyword>
<dbReference type="InterPro" id="IPR045843">
    <property type="entry name" value="IND-like"/>
</dbReference>
<dbReference type="GO" id="GO:0000981">
    <property type="term" value="F:DNA-binding transcription factor activity, RNA polymerase II-specific"/>
    <property type="evidence" value="ECO:0007669"/>
    <property type="project" value="TreeGrafter"/>
</dbReference>
<comment type="subcellular location">
    <subcellularLocation>
        <location evidence="1">Nucleus</location>
    </subcellularLocation>
</comment>
<evidence type="ECO:0000256" key="2">
    <source>
        <dbReference type="ARBA" id="ARBA00005510"/>
    </source>
</evidence>
<feature type="compositionally biased region" description="Low complexity" evidence="8">
    <location>
        <begin position="61"/>
        <end position="72"/>
    </location>
</feature>
<feature type="region of interest" description="Disordered" evidence="8">
    <location>
        <begin position="402"/>
        <end position="427"/>
    </location>
</feature>
<keyword evidence="10" id="KW-1185">Reference proteome</keyword>
<dbReference type="InterPro" id="IPR036638">
    <property type="entry name" value="HLH_DNA-bd_sf"/>
</dbReference>
<dbReference type="GO" id="GO:0046983">
    <property type="term" value="F:protein dimerization activity"/>
    <property type="evidence" value="ECO:0007669"/>
    <property type="project" value="InterPro"/>
</dbReference>
<gene>
    <name evidence="11" type="primary">LOC103707209</name>
</gene>
<dbReference type="AlphaFoldDB" id="A0A8B7C1L8"/>
<evidence type="ECO:0000256" key="3">
    <source>
        <dbReference type="ARBA" id="ARBA00011738"/>
    </source>
</evidence>
<comment type="similarity">
    <text evidence="2">Belongs to the bHLH protein family.</text>
</comment>
<evidence type="ECO:0000256" key="4">
    <source>
        <dbReference type="ARBA" id="ARBA00023015"/>
    </source>
</evidence>
<dbReference type="CDD" id="cd11393">
    <property type="entry name" value="bHLH_AtbHLH_like"/>
    <property type="match status" value="1"/>
</dbReference>
<proteinExistence type="inferred from homology"/>
<dbReference type="Gene3D" id="4.10.280.10">
    <property type="entry name" value="Helix-loop-helix DNA-binding domain"/>
    <property type="match status" value="1"/>
</dbReference>
<dbReference type="InterPro" id="IPR011598">
    <property type="entry name" value="bHLH_dom"/>
</dbReference>
<dbReference type="PROSITE" id="PS50888">
    <property type="entry name" value="BHLH"/>
    <property type="match status" value="1"/>
</dbReference>
<evidence type="ECO:0000259" key="9">
    <source>
        <dbReference type="PROSITE" id="PS50888"/>
    </source>
</evidence>
<dbReference type="GO" id="GO:0000978">
    <property type="term" value="F:RNA polymerase II cis-regulatory region sequence-specific DNA binding"/>
    <property type="evidence" value="ECO:0007669"/>
    <property type="project" value="TreeGrafter"/>
</dbReference>
<reference evidence="11" key="2">
    <citation type="submission" date="2025-08" db="UniProtKB">
        <authorList>
            <consortium name="RefSeq"/>
        </authorList>
    </citation>
    <scope>IDENTIFICATION</scope>
    <source>
        <tissue evidence="11">Young leaves</tissue>
    </source>
</reference>
<reference evidence="10" key="1">
    <citation type="journal article" date="2019" name="Nat. Commun.">
        <title>Genome-wide association mapping of date palm fruit traits.</title>
        <authorList>
            <person name="Hazzouri K.M."/>
            <person name="Gros-Balthazard M."/>
            <person name="Flowers J.M."/>
            <person name="Copetti D."/>
            <person name="Lemansour A."/>
            <person name="Lebrun M."/>
            <person name="Masmoudi K."/>
            <person name="Ferrand S."/>
            <person name="Dhar M.I."/>
            <person name="Fresquez Z.A."/>
            <person name="Rosas U."/>
            <person name="Zhang J."/>
            <person name="Talag J."/>
            <person name="Lee S."/>
            <person name="Kudrna D."/>
            <person name="Powell R.F."/>
            <person name="Leitch I.J."/>
            <person name="Krueger R.R."/>
            <person name="Wing R.A."/>
            <person name="Amiri K.M.A."/>
            <person name="Purugganan M.D."/>
        </authorList>
    </citation>
    <scope>NUCLEOTIDE SEQUENCE [LARGE SCALE GENOMIC DNA]</scope>
    <source>
        <strain evidence="10">cv. Khalas</strain>
    </source>
</reference>
<evidence type="ECO:0000256" key="8">
    <source>
        <dbReference type="SAM" id="MobiDB-lite"/>
    </source>
</evidence>